<dbReference type="Proteomes" id="UP000059113">
    <property type="component" value="Chromosome"/>
</dbReference>
<keyword evidence="2" id="KW-1185">Reference proteome</keyword>
<name>A0A0H4VXU1_9SPHN</name>
<accession>A0A0H4VXU1</accession>
<dbReference type="EMBL" id="CP011310">
    <property type="protein sequence ID" value="AKQ41958.1"/>
    <property type="molecule type" value="Genomic_DNA"/>
</dbReference>
<reference evidence="1 2" key="1">
    <citation type="journal article" date="2015" name="Int. J. Syst. Evol. Microbiol.">
        <title>Erythrobacter atlanticus sp. nov., a bacterium from ocean sediment able to degrade polycyclic aromatic hydrocarbons.</title>
        <authorList>
            <person name="Zhuang L."/>
            <person name="Liu Y."/>
            <person name="Wang L."/>
            <person name="Wang W."/>
            <person name="Shao Z."/>
        </authorList>
    </citation>
    <scope>NUCLEOTIDE SEQUENCE [LARGE SCALE GENOMIC DNA]</scope>
    <source>
        <strain evidence="2">s21-N3</strain>
    </source>
</reference>
<organism evidence="1 2">
    <name type="scientific">Aurantiacibacter atlanticus</name>
    <dbReference type="NCBI Taxonomy" id="1648404"/>
    <lineage>
        <taxon>Bacteria</taxon>
        <taxon>Pseudomonadati</taxon>
        <taxon>Pseudomonadota</taxon>
        <taxon>Alphaproteobacteria</taxon>
        <taxon>Sphingomonadales</taxon>
        <taxon>Erythrobacteraceae</taxon>
        <taxon>Aurantiacibacter</taxon>
    </lineage>
</organism>
<gene>
    <name evidence="1" type="ORF">CP97_07845</name>
</gene>
<reference evidence="2" key="2">
    <citation type="submission" date="2015-04" db="EMBL/GenBank/DDBJ databases">
        <title>The complete genome sequence of Erythrobacter sp. s21-N3.</title>
        <authorList>
            <person name="Zhuang L."/>
            <person name="Liu Y."/>
            <person name="Shao Z."/>
        </authorList>
    </citation>
    <scope>NUCLEOTIDE SEQUENCE [LARGE SCALE GENOMIC DNA]</scope>
    <source>
        <strain evidence="2">s21-N3</strain>
    </source>
</reference>
<dbReference type="PATRIC" id="fig|1648404.4.peg.1632"/>
<evidence type="ECO:0000313" key="2">
    <source>
        <dbReference type="Proteomes" id="UP000059113"/>
    </source>
</evidence>
<protein>
    <submittedName>
        <fullName evidence="1">Uncharacterized protein</fullName>
    </submittedName>
</protein>
<proteinExistence type="predicted"/>
<sequence>MRAFVLLALPLALAACSQQPETDGDAPESAETAAARENVTLDLQATGIVVPPQEGIEQLDVPFGSNRSATEATLANVLGAATGGHEGEGDCALQTTEYPGLTLIFQEEQFVGYMASAPYVPELGRAEMLGDPGVSLVADSTLDGEFAIGTGETTIAGKFSGEDDTAQVERLWAGENCIFR</sequence>
<dbReference type="KEGG" id="ery:CP97_07845"/>
<evidence type="ECO:0000313" key="1">
    <source>
        <dbReference type="EMBL" id="AKQ41958.1"/>
    </source>
</evidence>
<dbReference type="OrthoDB" id="878483at2"/>
<dbReference type="RefSeq" id="WP_048885472.1">
    <property type="nucleotide sequence ID" value="NZ_CP011310.1"/>
</dbReference>
<dbReference type="PROSITE" id="PS51257">
    <property type="entry name" value="PROKAR_LIPOPROTEIN"/>
    <property type="match status" value="1"/>
</dbReference>
<dbReference type="AlphaFoldDB" id="A0A0H4VXU1"/>
<dbReference type="STRING" id="1648404.CP97_07845"/>